<evidence type="ECO:0000256" key="3">
    <source>
        <dbReference type="ARBA" id="ARBA00022695"/>
    </source>
</evidence>
<gene>
    <name evidence="6 8" type="primary">dinB</name>
    <name evidence="8" type="ORF">FTV88_1826</name>
</gene>
<organism evidence="8 9">
    <name type="scientific">Heliorestis convoluta</name>
    <dbReference type="NCBI Taxonomy" id="356322"/>
    <lineage>
        <taxon>Bacteria</taxon>
        <taxon>Bacillati</taxon>
        <taxon>Bacillota</taxon>
        <taxon>Clostridia</taxon>
        <taxon>Eubacteriales</taxon>
        <taxon>Heliobacteriaceae</taxon>
        <taxon>Heliorestis</taxon>
    </lineage>
</organism>
<dbReference type="AlphaFoldDB" id="A0A5Q2MYD9"/>
<name>A0A5Q2MYD9_9FIRM</name>
<evidence type="ECO:0000259" key="7">
    <source>
        <dbReference type="PROSITE" id="PS50173"/>
    </source>
</evidence>
<dbReference type="Gene3D" id="3.40.1170.60">
    <property type="match status" value="1"/>
</dbReference>
<evidence type="ECO:0000256" key="5">
    <source>
        <dbReference type="ARBA" id="ARBA00022932"/>
    </source>
</evidence>
<dbReference type="NCBIfam" id="NF002848">
    <property type="entry name" value="PRK03103.1"/>
    <property type="match status" value="1"/>
</dbReference>
<comment type="subunit">
    <text evidence="6">Monomer.</text>
</comment>
<keyword evidence="6" id="KW-0238">DNA-binding</keyword>
<proteinExistence type="inferred from homology"/>
<protein>
    <recommendedName>
        <fullName evidence="6">DNA polymerase IV</fullName>
        <shortName evidence="6">Pol IV</shortName>
        <ecNumber evidence="6">2.7.7.7</ecNumber>
    </recommendedName>
</protein>
<feature type="domain" description="UmuC" evidence="7">
    <location>
        <begin position="10"/>
        <end position="195"/>
    </location>
</feature>
<dbReference type="PANTHER" id="PTHR11076">
    <property type="entry name" value="DNA REPAIR POLYMERASE UMUC / TRANSFERASE FAMILY MEMBER"/>
    <property type="match status" value="1"/>
</dbReference>
<dbReference type="Gene3D" id="1.10.150.20">
    <property type="entry name" value="5' to 3' exonuclease, C-terminal subdomain"/>
    <property type="match status" value="1"/>
</dbReference>
<keyword evidence="6 8" id="KW-0808">Transferase</keyword>
<feature type="binding site" evidence="6">
    <location>
        <position position="110"/>
    </location>
    <ligand>
        <name>Mg(2+)</name>
        <dbReference type="ChEBI" id="CHEBI:18420"/>
    </ligand>
</feature>
<dbReference type="Gene3D" id="3.30.70.270">
    <property type="match status" value="1"/>
</dbReference>
<comment type="similarity">
    <text evidence="1 6">Belongs to the DNA polymerase type-Y family.</text>
</comment>
<dbReference type="Gene3D" id="3.30.1490.100">
    <property type="entry name" value="DNA polymerase, Y-family, little finger domain"/>
    <property type="match status" value="1"/>
</dbReference>
<evidence type="ECO:0000256" key="6">
    <source>
        <dbReference type="HAMAP-Rule" id="MF_01113"/>
    </source>
</evidence>
<dbReference type="CDD" id="cd03586">
    <property type="entry name" value="PolY_Pol_IV_kappa"/>
    <property type="match status" value="1"/>
</dbReference>
<reference evidence="9" key="1">
    <citation type="submission" date="2019-11" db="EMBL/GenBank/DDBJ databases">
        <title>Genome sequence of Heliorestis convoluta strain HH, an alkaliphilic and minimalistic phototrophic bacterium from a soda lake in Egypt.</title>
        <authorList>
            <person name="Dewey E.D."/>
            <person name="Stokes L.M."/>
            <person name="Burchell B.M."/>
            <person name="Shaffer K.N."/>
            <person name="Huntington A.M."/>
            <person name="Baker J.M."/>
            <person name="Nadendla S."/>
            <person name="Giglio M.G."/>
            <person name="Touchman J.W."/>
            <person name="Blankenship R.E."/>
            <person name="Madigan M.T."/>
            <person name="Sattley W.M."/>
        </authorList>
    </citation>
    <scope>NUCLEOTIDE SEQUENCE [LARGE SCALE GENOMIC DNA]</scope>
    <source>
        <strain evidence="9">HH</strain>
    </source>
</reference>
<dbReference type="EMBL" id="CP045875">
    <property type="protein sequence ID" value="QGG47924.1"/>
    <property type="molecule type" value="Genomic_DNA"/>
</dbReference>
<dbReference type="OrthoDB" id="9808813at2"/>
<dbReference type="InterPro" id="IPR043502">
    <property type="entry name" value="DNA/RNA_pol_sf"/>
</dbReference>
<dbReference type="InterPro" id="IPR043128">
    <property type="entry name" value="Rev_trsase/Diguanyl_cyclase"/>
</dbReference>
<keyword evidence="4 6" id="KW-0227">DNA damage</keyword>
<evidence type="ECO:0000256" key="1">
    <source>
        <dbReference type="ARBA" id="ARBA00010945"/>
    </source>
</evidence>
<comment type="catalytic activity">
    <reaction evidence="6">
        <text>DNA(n) + a 2'-deoxyribonucleoside 5'-triphosphate = DNA(n+1) + diphosphate</text>
        <dbReference type="Rhea" id="RHEA:22508"/>
        <dbReference type="Rhea" id="RHEA-COMP:17339"/>
        <dbReference type="Rhea" id="RHEA-COMP:17340"/>
        <dbReference type="ChEBI" id="CHEBI:33019"/>
        <dbReference type="ChEBI" id="CHEBI:61560"/>
        <dbReference type="ChEBI" id="CHEBI:173112"/>
        <dbReference type="EC" id="2.7.7.7"/>
    </reaction>
</comment>
<dbReference type="Proteomes" id="UP000366051">
    <property type="component" value="Chromosome"/>
</dbReference>
<keyword evidence="2 6" id="KW-0515">Mutator protein</keyword>
<dbReference type="PROSITE" id="PS50173">
    <property type="entry name" value="UMUC"/>
    <property type="match status" value="1"/>
</dbReference>
<dbReference type="GO" id="GO:0003684">
    <property type="term" value="F:damaged DNA binding"/>
    <property type="evidence" value="ECO:0007669"/>
    <property type="project" value="InterPro"/>
</dbReference>
<dbReference type="RefSeq" id="WP_153725213.1">
    <property type="nucleotide sequence ID" value="NZ_CP045875.1"/>
</dbReference>
<accession>A0A5Q2MYD9</accession>
<feature type="site" description="Substrate discrimination" evidence="6">
    <location>
        <position position="19"/>
    </location>
</feature>
<keyword evidence="6" id="KW-0479">Metal-binding</keyword>
<dbReference type="InterPro" id="IPR001126">
    <property type="entry name" value="UmuC"/>
</dbReference>
<dbReference type="GO" id="GO:0005829">
    <property type="term" value="C:cytosol"/>
    <property type="evidence" value="ECO:0007669"/>
    <property type="project" value="TreeGrafter"/>
</dbReference>
<keyword evidence="6" id="KW-0234">DNA repair</keyword>
<sequence>MSLQKEEATILLADMNSFYASVERAHNPALQGKPVLVCGDPERRHGIILAASQEAKAYGIKTAMTVGEALALCPEAQCVLPRMALYLEISWKIQQIARTFSPLVEPYSVDELFIDTAGTEKMGTSAEEVAHRFRQRLREELNIPCSIGMSHNKFLAKMACDIEAKKSSQGIAFWRKEDIEKKLHPLPIRKMFMIGSRMERHFRNMGLLTIGDVAHYPVYYLTKRFGLRGEIYHHLAWGRDASPVLPQSLENPKGIGHSITLPRDYHQLEDIETVLLELTDQVCSRARRLQKAGRTLSLSLRSYDLTRGFHRQFSLPAPTNLSEQAFRAVKMLLHRHWNGLPVRSVSVGLDNLVDDEILQQELFVDRAQQDRLHRVIDSVRERFGTTAILRGCSLTTAGVAKDRARKIGGHEA</sequence>
<comment type="subcellular location">
    <subcellularLocation>
        <location evidence="6">Cytoplasm</location>
    </subcellularLocation>
</comment>
<keyword evidence="6" id="KW-0460">Magnesium</keyword>
<keyword evidence="6" id="KW-0963">Cytoplasm</keyword>
<evidence type="ECO:0000256" key="2">
    <source>
        <dbReference type="ARBA" id="ARBA00022457"/>
    </source>
</evidence>
<feature type="binding site" evidence="6">
    <location>
        <position position="14"/>
    </location>
    <ligand>
        <name>Mg(2+)</name>
        <dbReference type="ChEBI" id="CHEBI:18420"/>
    </ligand>
</feature>
<comment type="cofactor">
    <cofactor evidence="6">
        <name>Mg(2+)</name>
        <dbReference type="ChEBI" id="CHEBI:18420"/>
    </cofactor>
    <text evidence="6">Binds 2 magnesium ions per subunit.</text>
</comment>
<keyword evidence="3 6" id="KW-0548">Nucleotidyltransferase</keyword>
<comment type="function">
    <text evidence="6">Poorly processive, error-prone DNA polymerase involved in untargeted mutagenesis. Copies undamaged DNA at stalled replication forks, which arise in vivo from mismatched or misaligned primer ends. These misaligned primers can be extended by PolIV. Exhibits no 3'-5' exonuclease (proofreading) activity. May be involved in translesional synthesis, in conjunction with the beta clamp from PolIII.</text>
</comment>
<dbReference type="GO" id="GO:0000287">
    <property type="term" value="F:magnesium ion binding"/>
    <property type="evidence" value="ECO:0007669"/>
    <property type="project" value="UniProtKB-UniRule"/>
</dbReference>
<dbReference type="GO" id="GO:0042276">
    <property type="term" value="P:error-prone translesion synthesis"/>
    <property type="evidence" value="ECO:0007669"/>
    <property type="project" value="TreeGrafter"/>
</dbReference>
<dbReference type="SUPFAM" id="SSF56672">
    <property type="entry name" value="DNA/RNA polymerases"/>
    <property type="match status" value="1"/>
</dbReference>
<dbReference type="InterPro" id="IPR022880">
    <property type="entry name" value="DNApol_IV"/>
</dbReference>
<dbReference type="GO" id="GO:0006261">
    <property type="term" value="P:DNA-templated DNA replication"/>
    <property type="evidence" value="ECO:0007669"/>
    <property type="project" value="UniProtKB-UniRule"/>
</dbReference>
<dbReference type="InterPro" id="IPR036775">
    <property type="entry name" value="DNA_pol_Y-fam_lit_finger_sf"/>
</dbReference>
<dbReference type="GO" id="GO:0006281">
    <property type="term" value="P:DNA repair"/>
    <property type="evidence" value="ECO:0007669"/>
    <property type="project" value="UniProtKB-UniRule"/>
</dbReference>
<dbReference type="Pfam" id="PF11799">
    <property type="entry name" value="IMS_C"/>
    <property type="match status" value="1"/>
</dbReference>
<evidence type="ECO:0000313" key="9">
    <source>
        <dbReference type="Proteomes" id="UP000366051"/>
    </source>
</evidence>
<dbReference type="KEGG" id="hcv:FTV88_1826"/>
<keyword evidence="5 6" id="KW-0239">DNA-directed DNA polymerase</keyword>
<dbReference type="GO" id="GO:0003887">
    <property type="term" value="F:DNA-directed DNA polymerase activity"/>
    <property type="evidence" value="ECO:0007669"/>
    <property type="project" value="UniProtKB-UniRule"/>
</dbReference>
<dbReference type="HAMAP" id="MF_01113">
    <property type="entry name" value="DNApol_IV"/>
    <property type="match status" value="1"/>
</dbReference>
<dbReference type="InterPro" id="IPR017961">
    <property type="entry name" value="DNA_pol_Y-fam_little_finger"/>
</dbReference>
<dbReference type="PANTHER" id="PTHR11076:SF35">
    <property type="entry name" value="DNA REPAIR PROTEIN HOMOLOG YOBH"/>
    <property type="match status" value="1"/>
</dbReference>
<evidence type="ECO:0000313" key="8">
    <source>
        <dbReference type="EMBL" id="QGG47924.1"/>
    </source>
</evidence>
<dbReference type="GO" id="GO:0009432">
    <property type="term" value="P:SOS response"/>
    <property type="evidence" value="ECO:0007669"/>
    <property type="project" value="TreeGrafter"/>
</dbReference>
<dbReference type="Pfam" id="PF00817">
    <property type="entry name" value="IMS"/>
    <property type="match status" value="1"/>
</dbReference>
<evidence type="ECO:0000256" key="4">
    <source>
        <dbReference type="ARBA" id="ARBA00022763"/>
    </source>
</evidence>
<dbReference type="EC" id="2.7.7.7" evidence="6"/>
<feature type="active site" evidence="6">
    <location>
        <position position="111"/>
    </location>
</feature>
<dbReference type="SUPFAM" id="SSF100879">
    <property type="entry name" value="Lesion bypass DNA polymerase (Y-family), little finger domain"/>
    <property type="match status" value="1"/>
</dbReference>
<keyword evidence="6" id="KW-0235">DNA replication</keyword>
<dbReference type="InterPro" id="IPR050116">
    <property type="entry name" value="DNA_polymerase-Y"/>
</dbReference>
<keyword evidence="9" id="KW-1185">Reference proteome</keyword>